<dbReference type="AlphaFoldDB" id="A0A0D3IIR5"/>
<dbReference type="GO" id="GO:0004842">
    <property type="term" value="F:ubiquitin-protein transferase activity"/>
    <property type="evidence" value="ECO:0007669"/>
    <property type="project" value="InterPro"/>
</dbReference>
<dbReference type="KEGG" id="ehx:EMIHUDRAFT_357946"/>
<dbReference type="SMART" id="SM00504">
    <property type="entry name" value="Ubox"/>
    <property type="match status" value="1"/>
</dbReference>
<dbReference type="InterPro" id="IPR013083">
    <property type="entry name" value="Znf_RING/FYVE/PHD"/>
</dbReference>
<dbReference type="PaxDb" id="2903-EOD11150"/>
<dbReference type="InterPro" id="IPR003613">
    <property type="entry name" value="Ubox_domain"/>
</dbReference>
<proteinExistence type="predicted"/>
<dbReference type="PANTHER" id="PTHR46573">
    <property type="entry name" value="WD REPEAT, SAM AND U-BOX DOMAIN-CONTAINING PROTEIN 1"/>
    <property type="match status" value="1"/>
</dbReference>
<dbReference type="Proteomes" id="UP000013827">
    <property type="component" value="Unassembled WGS sequence"/>
</dbReference>
<dbReference type="CDD" id="cd16655">
    <property type="entry name" value="RING-Ubox_WDSUB1-like"/>
    <property type="match status" value="1"/>
</dbReference>
<feature type="domain" description="U-box" evidence="2">
    <location>
        <begin position="187"/>
        <end position="269"/>
    </location>
</feature>
<dbReference type="Pfam" id="PF04564">
    <property type="entry name" value="U-box"/>
    <property type="match status" value="1"/>
</dbReference>
<dbReference type="GO" id="GO:0016567">
    <property type="term" value="P:protein ubiquitination"/>
    <property type="evidence" value="ECO:0007669"/>
    <property type="project" value="InterPro"/>
</dbReference>
<keyword evidence="4" id="KW-1185">Reference proteome</keyword>
<dbReference type="GeneID" id="17257275"/>
<dbReference type="PANTHER" id="PTHR46573:SF1">
    <property type="entry name" value="WD REPEAT, SAM AND U-BOX DOMAIN-CONTAINING PROTEIN 1"/>
    <property type="match status" value="1"/>
</dbReference>
<dbReference type="PROSITE" id="PS51698">
    <property type="entry name" value="U_BOX"/>
    <property type="match status" value="1"/>
</dbReference>
<dbReference type="InterPro" id="IPR052085">
    <property type="entry name" value="WD-SAM-U-box"/>
</dbReference>
<evidence type="ECO:0000256" key="1">
    <source>
        <dbReference type="SAM" id="MobiDB-lite"/>
    </source>
</evidence>
<dbReference type="RefSeq" id="XP_005763579.1">
    <property type="nucleotide sequence ID" value="XM_005763522.1"/>
</dbReference>
<protein>
    <recommendedName>
        <fullName evidence="2">U-box domain-containing protein</fullName>
    </recommendedName>
</protein>
<reference evidence="4" key="1">
    <citation type="journal article" date="2013" name="Nature">
        <title>Pan genome of the phytoplankton Emiliania underpins its global distribution.</title>
        <authorList>
            <person name="Read B.A."/>
            <person name="Kegel J."/>
            <person name="Klute M.J."/>
            <person name="Kuo A."/>
            <person name="Lefebvre S.C."/>
            <person name="Maumus F."/>
            <person name="Mayer C."/>
            <person name="Miller J."/>
            <person name="Monier A."/>
            <person name="Salamov A."/>
            <person name="Young J."/>
            <person name="Aguilar M."/>
            <person name="Claverie J.M."/>
            <person name="Frickenhaus S."/>
            <person name="Gonzalez K."/>
            <person name="Herman E.K."/>
            <person name="Lin Y.C."/>
            <person name="Napier J."/>
            <person name="Ogata H."/>
            <person name="Sarno A.F."/>
            <person name="Shmutz J."/>
            <person name="Schroeder D."/>
            <person name="de Vargas C."/>
            <person name="Verret F."/>
            <person name="von Dassow P."/>
            <person name="Valentin K."/>
            <person name="Van de Peer Y."/>
            <person name="Wheeler G."/>
            <person name="Dacks J.B."/>
            <person name="Delwiche C.F."/>
            <person name="Dyhrman S.T."/>
            <person name="Glockner G."/>
            <person name="John U."/>
            <person name="Richards T."/>
            <person name="Worden A.Z."/>
            <person name="Zhang X."/>
            <person name="Grigoriev I.V."/>
            <person name="Allen A.E."/>
            <person name="Bidle K."/>
            <person name="Borodovsky M."/>
            <person name="Bowler C."/>
            <person name="Brownlee C."/>
            <person name="Cock J.M."/>
            <person name="Elias M."/>
            <person name="Gladyshev V.N."/>
            <person name="Groth M."/>
            <person name="Guda C."/>
            <person name="Hadaegh A."/>
            <person name="Iglesias-Rodriguez M.D."/>
            <person name="Jenkins J."/>
            <person name="Jones B.M."/>
            <person name="Lawson T."/>
            <person name="Leese F."/>
            <person name="Lindquist E."/>
            <person name="Lobanov A."/>
            <person name="Lomsadze A."/>
            <person name="Malik S.B."/>
            <person name="Marsh M.E."/>
            <person name="Mackinder L."/>
            <person name="Mock T."/>
            <person name="Mueller-Roeber B."/>
            <person name="Pagarete A."/>
            <person name="Parker M."/>
            <person name="Probert I."/>
            <person name="Quesneville H."/>
            <person name="Raines C."/>
            <person name="Rensing S.A."/>
            <person name="Riano-Pachon D.M."/>
            <person name="Richier S."/>
            <person name="Rokitta S."/>
            <person name="Shiraiwa Y."/>
            <person name="Soanes D.M."/>
            <person name="van der Giezen M."/>
            <person name="Wahlund T.M."/>
            <person name="Williams B."/>
            <person name="Wilson W."/>
            <person name="Wolfe G."/>
            <person name="Wurch L.L."/>
        </authorList>
    </citation>
    <scope>NUCLEOTIDE SEQUENCE</scope>
</reference>
<organism evidence="3 4">
    <name type="scientific">Emiliania huxleyi (strain CCMP1516)</name>
    <dbReference type="NCBI Taxonomy" id="280463"/>
    <lineage>
        <taxon>Eukaryota</taxon>
        <taxon>Haptista</taxon>
        <taxon>Haptophyta</taxon>
        <taxon>Prymnesiophyceae</taxon>
        <taxon>Isochrysidales</taxon>
        <taxon>Noelaerhabdaceae</taxon>
        <taxon>Emiliania</taxon>
    </lineage>
</organism>
<feature type="region of interest" description="Disordered" evidence="1">
    <location>
        <begin position="156"/>
        <end position="187"/>
    </location>
</feature>
<dbReference type="Gene3D" id="3.30.40.10">
    <property type="entry name" value="Zinc/RING finger domain, C3HC4 (zinc finger)"/>
    <property type="match status" value="1"/>
</dbReference>
<name>A0A0D3IIR5_EMIH1</name>
<evidence type="ECO:0000259" key="2">
    <source>
        <dbReference type="PROSITE" id="PS51698"/>
    </source>
</evidence>
<accession>A0A0D3IIR5</accession>
<evidence type="ECO:0000313" key="3">
    <source>
        <dbReference type="EnsemblProtists" id="EOD11150"/>
    </source>
</evidence>
<dbReference type="STRING" id="2903.R1D9F7"/>
<evidence type="ECO:0000313" key="4">
    <source>
        <dbReference type="Proteomes" id="UP000013827"/>
    </source>
</evidence>
<dbReference type="HOGENOM" id="CLU_1028323_0_0_1"/>
<reference evidence="3" key="2">
    <citation type="submission" date="2024-10" db="UniProtKB">
        <authorList>
            <consortium name="EnsemblProtists"/>
        </authorList>
    </citation>
    <scope>IDENTIFICATION</scope>
</reference>
<dbReference type="EnsemblProtists" id="EOD11150">
    <property type="protein sequence ID" value="EOD11150"/>
    <property type="gene ID" value="EMIHUDRAFT_357946"/>
</dbReference>
<feature type="compositionally biased region" description="Basic residues" evidence="1">
    <location>
        <begin position="161"/>
        <end position="182"/>
    </location>
</feature>
<dbReference type="SUPFAM" id="SSF57850">
    <property type="entry name" value="RING/U-box"/>
    <property type="match status" value="1"/>
</dbReference>
<sequence>MVSPERRWTPLVQAQRFPLCAQPSANDRANRIAAAGEQMARRAAAAGEEMVARAHARTAAFAAAVEEPAGVGPYTWRCDLSRALPAFRAGEAEAAREAARVEAESAAAAAAEAVKPGSRSRLKLLRKLGRSLVGSVSEASHSAAAGVRAGVRGAAASVPRRAARRRRASLPGRSHARRKSLPRRSDAAPPQYLCPVLGEVMTDPVTACDGHTYEREAIEMWFRTYAERYPLAASAPSPVTGAMLASTALVSNIALRQVIETWREGREGLGG</sequence>